<dbReference type="InterPro" id="IPR036412">
    <property type="entry name" value="HAD-like_sf"/>
</dbReference>
<evidence type="ECO:0008006" key="4">
    <source>
        <dbReference type="Google" id="ProtNLM"/>
    </source>
</evidence>
<comment type="caution">
    <text evidence="2">The sequence shown here is derived from an EMBL/GenBank/DDBJ whole genome shotgun (WGS) entry which is preliminary data.</text>
</comment>
<gene>
    <name evidence="2" type="ORF">E2B99_02210</name>
</gene>
<dbReference type="Pfam" id="PF08282">
    <property type="entry name" value="Hydrolase_3"/>
    <property type="match status" value="1"/>
</dbReference>
<dbReference type="Gene3D" id="3.40.50.1000">
    <property type="entry name" value="HAD superfamily/HAD-like"/>
    <property type="match status" value="1"/>
</dbReference>
<evidence type="ECO:0000313" key="3">
    <source>
        <dbReference type="Proteomes" id="UP000297834"/>
    </source>
</evidence>
<dbReference type="SUPFAM" id="SSF56784">
    <property type="entry name" value="HAD-like"/>
    <property type="match status" value="1"/>
</dbReference>
<keyword evidence="3" id="KW-1185">Reference proteome</keyword>
<feature type="region of interest" description="Disordered" evidence="1">
    <location>
        <begin position="140"/>
        <end position="164"/>
    </location>
</feature>
<dbReference type="AlphaFoldDB" id="A0A4Y7XFB7"/>
<dbReference type="OrthoDB" id="5509517at2"/>
<dbReference type="RefSeq" id="WP_134243366.1">
    <property type="nucleotide sequence ID" value="NZ_SNTY01000009.1"/>
</dbReference>
<proteinExistence type="predicted"/>
<organism evidence="2 3">
    <name type="scientific">Alkanindiges illinoisensis</name>
    <dbReference type="NCBI Taxonomy" id="197183"/>
    <lineage>
        <taxon>Bacteria</taxon>
        <taxon>Pseudomonadati</taxon>
        <taxon>Pseudomonadota</taxon>
        <taxon>Gammaproteobacteria</taxon>
        <taxon>Moraxellales</taxon>
        <taxon>Moraxellaceae</taxon>
        <taxon>Alkanindiges</taxon>
    </lineage>
</organism>
<dbReference type="InterPro" id="IPR023214">
    <property type="entry name" value="HAD_sf"/>
</dbReference>
<name>A0A4Y7XFB7_9GAMM</name>
<reference evidence="2 3" key="1">
    <citation type="submission" date="2019-03" db="EMBL/GenBank/DDBJ databases">
        <title>Alkanindiges illinoisensis: a potential pathogenic isolated from ascites of a gastric cancer patient with abdominal metastasis.</title>
        <authorList>
            <person name="Hu X."/>
            <person name="Yang B."/>
            <person name="Yan X."/>
            <person name="Lin L."/>
            <person name="Zhao H."/>
            <person name="Zhou F."/>
            <person name="Su B."/>
            <person name="Chen J."/>
            <person name="Rui Y."/>
            <person name="Wang Q."/>
            <person name="Zheng L."/>
        </authorList>
    </citation>
    <scope>NUCLEOTIDE SEQUENCE [LARGE SCALE GENOMIC DNA]</scope>
    <source>
        <strain evidence="2 3">NFYY 23406</strain>
    </source>
</reference>
<evidence type="ECO:0000313" key="2">
    <source>
        <dbReference type="EMBL" id="TEU30336.1"/>
    </source>
</evidence>
<sequence length="164" mass="18463">MRLCIDIDGTLCEIRQANQTYAEVQPLPGAVEKLRTLRQAGHYIILATARHMKTCDANVGMVIARQGKILLQWLEDHQIEYDEIWFGKPNADIYIDDRGYRFNGNWHDISVEQLNTLLIDDAAKTNPTQIHRTADGQITCNNKADSSERTTMASMPSATVTESA</sequence>
<dbReference type="STRING" id="1120977.GCA_000619845_00534"/>
<protein>
    <recommendedName>
        <fullName evidence="4">Capsular biosynthesis protein</fullName>
    </recommendedName>
</protein>
<accession>A0A4Y7XFB7</accession>
<dbReference type="EMBL" id="SNTY01000009">
    <property type="protein sequence ID" value="TEU30336.1"/>
    <property type="molecule type" value="Genomic_DNA"/>
</dbReference>
<evidence type="ECO:0000256" key="1">
    <source>
        <dbReference type="SAM" id="MobiDB-lite"/>
    </source>
</evidence>
<dbReference type="Proteomes" id="UP000297834">
    <property type="component" value="Unassembled WGS sequence"/>
</dbReference>